<comment type="similarity">
    <text evidence="2">Belongs to the peptidase S49 family.</text>
</comment>
<dbReference type="AlphaFoldDB" id="A0A9E5MG33"/>
<dbReference type="CDD" id="cd07018">
    <property type="entry name" value="S49_SppA_67K_type"/>
    <property type="match status" value="1"/>
</dbReference>
<dbReference type="Pfam" id="PF01343">
    <property type="entry name" value="Peptidase_S49"/>
    <property type="match status" value="2"/>
</dbReference>
<dbReference type="GO" id="GO:0006465">
    <property type="term" value="P:signal peptide processing"/>
    <property type="evidence" value="ECO:0007669"/>
    <property type="project" value="InterPro"/>
</dbReference>
<dbReference type="PANTHER" id="PTHR33209:SF1">
    <property type="entry name" value="PEPTIDASE S49 DOMAIN-CONTAINING PROTEIN"/>
    <property type="match status" value="1"/>
</dbReference>
<feature type="transmembrane region" description="Helical" evidence="8">
    <location>
        <begin position="15"/>
        <end position="44"/>
    </location>
</feature>
<dbReference type="InterPro" id="IPR047217">
    <property type="entry name" value="S49_SppA_67K_type_N"/>
</dbReference>
<keyword evidence="11" id="KW-1185">Reference proteome</keyword>
<dbReference type="SUPFAM" id="SSF52096">
    <property type="entry name" value="ClpP/crotonase"/>
    <property type="match status" value="2"/>
</dbReference>
<organism evidence="10 11">
    <name type="scientific">Pseudomaricurvus hydrocarbonicus</name>
    <dbReference type="NCBI Taxonomy" id="1470433"/>
    <lineage>
        <taxon>Bacteria</taxon>
        <taxon>Pseudomonadati</taxon>
        <taxon>Pseudomonadota</taxon>
        <taxon>Gammaproteobacteria</taxon>
        <taxon>Cellvibrionales</taxon>
        <taxon>Cellvibrionaceae</taxon>
        <taxon>Pseudomaricurvus</taxon>
    </lineage>
</organism>
<dbReference type="InterPro" id="IPR047272">
    <property type="entry name" value="S49_SppA_C"/>
</dbReference>
<evidence type="ECO:0000256" key="7">
    <source>
        <dbReference type="PIRSR" id="PIRSR001217-1"/>
    </source>
</evidence>
<comment type="caution">
    <text evidence="10">The sequence shown here is derived from an EMBL/GenBank/DDBJ whole genome shotgun (WGS) entry which is preliminary data.</text>
</comment>
<dbReference type="NCBIfam" id="TIGR00705">
    <property type="entry name" value="SppA_67K"/>
    <property type="match status" value="1"/>
</dbReference>
<evidence type="ECO:0000313" key="11">
    <source>
        <dbReference type="Proteomes" id="UP000787472"/>
    </source>
</evidence>
<dbReference type="EMBL" id="JAAONZ010000001">
    <property type="protein sequence ID" value="NHO64161.1"/>
    <property type="molecule type" value="Genomic_DNA"/>
</dbReference>
<feature type="active site" description="Proton donor/acceptor" evidence="7">
    <location>
        <position position="203"/>
    </location>
</feature>
<dbReference type="Gene3D" id="6.20.330.10">
    <property type="match status" value="1"/>
</dbReference>
<evidence type="ECO:0000256" key="2">
    <source>
        <dbReference type="ARBA" id="ARBA00008683"/>
    </source>
</evidence>
<dbReference type="NCBIfam" id="TIGR00706">
    <property type="entry name" value="SppA_dom"/>
    <property type="match status" value="1"/>
</dbReference>
<keyword evidence="6 8" id="KW-0472">Membrane</keyword>
<gene>
    <name evidence="10" type="primary">sppA</name>
    <name evidence="10" type="ORF">G8770_01210</name>
</gene>
<dbReference type="Proteomes" id="UP000787472">
    <property type="component" value="Unassembled WGS sequence"/>
</dbReference>
<evidence type="ECO:0000256" key="5">
    <source>
        <dbReference type="ARBA" id="ARBA00022825"/>
    </source>
</evidence>
<feature type="active site" description="Nucleophile" evidence="7">
    <location>
        <position position="406"/>
    </location>
</feature>
<dbReference type="CDD" id="cd07023">
    <property type="entry name" value="S49_Sppa_N_C"/>
    <property type="match status" value="1"/>
</dbReference>
<accession>A0A9E5MG33</accession>
<name>A0A9E5MG33_9GAMM</name>
<evidence type="ECO:0000256" key="4">
    <source>
        <dbReference type="ARBA" id="ARBA00022801"/>
    </source>
</evidence>
<feature type="domain" description="Peptidase S49" evidence="9">
    <location>
        <begin position="390"/>
        <end position="540"/>
    </location>
</feature>
<evidence type="ECO:0000256" key="1">
    <source>
        <dbReference type="ARBA" id="ARBA00004370"/>
    </source>
</evidence>
<dbReference type="PANTHER" id="PTHR33209">
    <property type="entry name" value="PROTEASE 4"/>
    <property type="match status" value="1"/>
</dbReference>
<keyword evidence="5" id="KW-0720">Serine protease</keyword>
<dbReference type="GO" id="GO:0008236">
    <property type="term" value="F:serine-type peptidase activity"/>
    <property type="evidence" value="ECO:0007669"/>
    <property type="project" value="UniProtKB-KW"/>
</dbReference>
<evidence type="ECO:0000256" key="8">
    <source>
        <dbReference type="SAM" id="Phobius"/>
    </source>
</evidence>
<dbReference type="InterPro" id="IPR002142">
    <property type="entry name" value="Peptidase_S49"/>
</dbReference>
<keyword evidence="3" id="KW-0645">Protease</keyword>
<evidence type="ECO:0000313" key="10">
    <source>
        <dbReference type="EMBL" id="NHO64161.1"/>
    </source>
</evidence>
<proteinExistence type="inferred from homology"/>
<comment type="subcellular location">
    <subcellularLocation>
        <location evidence="1">Membrane</location>
    </subcellularLocation>
</comment>
<dbReference type="Gene3D" id="3.90.226.10">
    <property type="entry name" value="2-enoyl-CoA Hydratase, Chain A, domain 1"/>
    <property type="match status" value="3"/>
</dbReference>
<evidence type="ECO:0000259" key="9">
    <source>
        <dbReference type="Pfam" id="PF01343"/>
    </source>
</evidence>
<keyword evidence="4" id="KW-0378">Hydrolase</keyword>
<dbReference type="PIRSF" id="PIRSF001217">
    <property type="entry name" value="Protease_4_SppA"/>
    <property type="match status" value="1"/>
</dbReference>
<keyword evidence="8" id="KW-1133">Transmembrane helix</keyword>
<dbReference type="InterPro" id="IPR004634">
    <property type="entry name" value="Pept_S49_pIV"/>
</dbReference>
<sequence length="616" mass="67616">MSASKPGLIRRTFSWIWNLVTFIRTSLANILFLVLVLVIVVVLLPKEVKQMPQQTALRIAPSGFLVDQYSYVDPITQLLEQSRQQHAETLVRDVIKAIDAGATDTRITSLVMDLNYLLGGGISKLEEIGAALQRFKDSGKPIYALSDNFSHEQYFLASYADEIMMHPMGGVVLTGFSSYRNYFKSALDKLELNMHVFRVGEYKDAVEPYLRDSMSEASREHNSQWLNELWSTYTSDVEQHRQLTNGGINDYINRMDQHFAANNGDPAETALALQLVDQLASHDQQNQYLISKVGKDHDTGEYRAMDYEDYLPFLSDPAPHNNAKIGLLIAKGVILDGEQPEGSIGGDTLSKMIREAREDKNIKALVMRVDSGGGSAFASEVIRQELEITRQQGIPILVSMGSVAASGGYWIAMGADEVWATPTTITGSIGVFSAFPTVERSLAKIGISTDGVGTTDLAGSLRIDRPMTPLAKTVLQQSVDNIYQQFLNLVAQNRQTTSAQVNAIGQGRVWTGRAAKDLGLVDELGTLQDVIAAAAAKADLSDYEVFEIKKTLTPGEQFAKQLMGELARVTPHVNFRHSALAGVLASAEQQLEPLVELLNSGDPRSVYAHCLSCVAP</sequence>
<dbReference type="InterPro" id="IPR004635">
    <property type="entry name" value="Pept_S49_SppA"/>
</dbReference>
<evidence type="ECO:0000256" key="6">
    <source>
        <dbReference type="ARBA" id="ARBA00023136"/>
    </source>
</evidence>
<dbReference type="GO" id="GO:0016020">
    <property type="term" value="C:membrane"/>
    <property type="evidence" value="ECO:0007669"/>
    <property type="project" value="UniProtKB-SubCell"/>
</dbReference>
<dbReference type="InterPro" id="IPR029045">
    <property type="entry name" value="ClpP/crotonase-like_dom_sf"/>
</dbReference>
<feature type="domain" description="Peptidase S49" evidence="9">
    <location>
        <begin position="135"/>
        <end position="284"/>
    </location>
</feature>
<dbReference type="RefSeq" id="WP_167180907.1">
    <property type="nucleotide sequence ID" value="NZ_JAAONZ010000001.1"/>
</dbReference>
<keyword evidence="8" id="KW-0812">Transmembrane</keyword>
<evidence type="ECO:0000256" key="3">
    <source>
        <dbReference type="ARBA" id="ARBA00022670"/>
    </source>
</evidence>
<protein>
    <submittedName>
        <fullName evidence="10">Signal peptide peptidase SppA</fullName>
    </submittedName>
</protein>
<reference evidence="10" key="1">
    <citation type="submission" date="2020-03" db="EMBL/GenBank/DDBJ databases">
        <authorList>
            <person name="Guo F."/>
        </authorList>
    </citation>
    <scope>NUCLEOTIDE SEQUENCE</scope>
    <source>
        <strain evidence="10">JCM 30134</strain>
    </source>
</reference>